<dbReference type="InterPro" id="IPR018821">
    <property type="entry name" value="DUF294_put_nucleoTrafse_sb-bd"/>
</dbReference>
<feature type="domain" description="Cyclic nucleotide-binding" evidence="3">
    <location>
        <begin position="11"/>
        <end position="87"/>
    </location>
</feature>
<dbReference type="InterPro" id="IPR000595">
    <property type="entry name" value="cNMP-bd_dom"/>
</dbReference>
<accession>A0A1H8EJU0</accession>
<dbReference type="SMART" id="SM00116">
    <property type="entry name" value="CBS"/>
    <property type="match status" value="2"/>
</dbReference>
<dbReference type="Pfam" id="PF00571">
    <property type="entry name" value="CBS"/>
    <property type="match status" value="1"/>
</dbReference>
<dbReference type="Gene3D" id="3.10.580.10">
    <property type="entry name" value="CBS-domain"/>
    <property type="match status" value="1"/>
</dbReference>
<dbReference type="InterPro" id="IPR000644">
    <property type="entry name" value="CBS_dom"/>
</dbReference>
<dbReference type="STRING" id="1121117.SAMN02745977_00710"/>
<protein>
    <submittedName>
        <fullName evidence="5">CBS domain-containing protein</fullName>
    </submittedName>
</protein>
<dbReference type="PANTHER" id="PTHR43080:SF2">
    <property type="entry name" value="CBS DOMAIN-CONTAINING PROTEIN"/>
    <property type="match status" value="1"/>
</dbReference>
<proteinExistence type="predicted"/>
<dbReference type="InterPro" id="IPR046342">
    <property type="entry name" value="CBS_dom_sf"/>
</dbReference>
<gene>
    <name evidence="5" type="ORF">SAMN02745977_00710</name>
</gene>
<organism evidence="5 6">
    <name type="scientific">Brachymonas denitrificans DSM 15123</name>
    <dbReference type="NCBI Taxonomy" id="1121117"/>
    <lineage>
        <taxon>Bacteria</taxon>
        <taxon>Pseudomonadati</taxon>
        <taxon>Pseudomonadota</taxon>
        <taxon>Betaproteobacteria</taxon>
        <taxon>Burkholderiales</taxon>
        <taxon>Comamonadaceae</taxon>
        <taxon>Brachymonas</taxon>
    </lineage>
</organism>
<evidence type="ECO:0000313" key="6">
    <source>
        <dbReference type="Proteomes" id="UP000199531"/>
    </source>
</evidence>
<dbReference type="InterPro" id="IPR018490">
    <property type="entry name" value="cNMP-bd_dom_sf"/>
</dbReference>
<dbReference type="Pfam" id="PF00027">
    <property type="entry name" value="cNMP_binding"/>
    <property type="match status" value="1"/>
</dbReference>
<dbReference type="PROSITE" id="PS51371">
    <property type="entry name" value="CBS"/>
    <property type="match status" value="1"/>
</dbReference>
<dbReference type="PROSITE" id="PS50042">
    <property type="entry name" value="CNMP_BINDING_3"/>
    <property type="match status" value="1"/>
</dbReference>
<dbReference type="Gene3D" id="2.60.120.10">
    <property type="entry name" value="Jelly Rolls"/>
    <property type="match status" value="1"/>
</dbReference>
<feature type="domain" description="CBS" evidence="4">
    <location>
        <begin position="217"/>
        <end position="273"/>
    </location>
</feature>
<dbReference type="GO" id="GO:0008773">
    <property type="term" value="F:[protein-PII] uridylyltransferase activity"/>
    <property type="evidence" value="ECO:0007669"/>
    <property type="project" value="InterPro"/>
</dbReference>
<evidence type="ECO:0000256" key="2">
    <source>
        <dbReference type="PROSITE-ProRule" id="PRU00703"/>
    </source>
</evidence>
<dbReference type="InterPro" id="IPR014710">
    <property type="entry name" value="RmlC-like_jellyroll"/>
</dbReference>
<dbReference type="SUPFAM" id="SSF51206">
    <property type="entry name" value="cAMP-binding domain-like"/>
    <property type="match status" value="1"/>
</dbReference>
<evidence type="ECO:0000259" key="4">
    <source>
        <dbReference type="PROSITE" id="PS51371"/>
    </source>
</evidence>
<evidence type="ECO:0000313" key="5">
    <source>
        <dbReference type="EMBL" id="SEN19404.1"/>
    </source>
</evidence>
<dbReference type="Pfam" id="PF03445">
    <property type="entry name" value="DUF294"/>
    <property type="match status" value="1"/>
</dbReference>
<dbReference type="EMBL" id="FOCW01000001">
    <property type="protein sequence ID" value="SEN19404.1"/>
    <property type="molecule type" value="Genomic_DNA"/>
</dbReference>
<dbReference type="CDD" id="cd00038">
    <property type="entry name" value="CAP_ED"/>
    <property type="match status" value="1"/>
</dbReference>
<dbReference type="CDD" id="cd05401">
    <property type="entry name" value="NT_GlnE_GlnD_like"/>
    <property type="match status" value="1"/>
</dbReference>
<dbReference type="Pfam" id="PF10335">
    <property type="entry name" value="DUF294_C"/>
    <property type="match status" value="1"/>
</dbReference>
<keyword evidence="6" id="KW-1185">Reference proteome</keyword>
<sequence length="607" mass="67516">MPNAFNFSASPFDSLSKAEQNEVRDNVDIAYFRRGEVILDVGDKPRHLYVIIKGRVVQLDGEDMLHVYGPDDTFDGRGLVAGKASHRFQAQEEVVAYELAEETVLSLIASNATFSALLFSKLGDKLTALSQRQDQQEMQSLTLSRLEEALLHAPHYVDADTDIAAIARMFDKERISHVLVRDTSGTLPRLGIFSSTALPKAIIDGRPLDDLPVGDLATYNLITLPPNALMGDALAKMLRHRIHRIVVAEGDTVHGVVESLDVFSFLSNHSHLILTRIDQADSLEALEGAAGQTTRMVQQLYRSGTNVGLIGDLVQEVNARLFERTWEMIAPTELVKNSCLIVMGSEGRGEQLLKTDQDNGLILRDDYTPPANLQDICDRFSAELERFGYPECAGKIMLNNPDWRGTVSEWSERTRTWMIQGSPENLMNLAIFLDAHAVTGDERLLDRVRDRLWELATDNEATLSRFASAIDAFGSGSNWLSRVFALGDSGELLHMKKLGIFPIVHGIRSLALANRIKATSTVERIHALVQMGKLKQSWGDNLINSLHIFMGMRLKVGLQELEAGKPVSGHVDVSEISSLERDLLKDSLGIVKRFKATLHQRFRLDVM</sequence>
<keyword evidence="1 2" id="KW-0129">CBS domain</keyword>
<dbReference type="OrthoDB" id="9808528at2"/>
<dbReference type="AlphaFoldDB" id="A0A1H8EJU0"/>
<dbReference type="Proteomes" id="UP000199531">
    <property type="component" value="Unassembled WGS sequence"/>
</dbReference>
<dbReference type="PANTHER" id="PTHR43080">
    <property type="entry name" value="CBS DOMAIN-CONTAINING PROTEIN CBSX3, MITOCHONDRIAL"/>
    <property type="match status" value="1"/>
</dbReference>
<reference evidence="5" key="1">
    <citation type="submission" date="2016-10" db="EMBL/GenBank/DDBJ databases">
        <authorList>
            <person name="de Groot N.N."/>
        </authorList>
    </citation>
    <scope>NUCLEOTIDE SEQUENCE [LARGE SCALE GENOMIC DNA]</scope>
    <source>
        <strain evidence="5">DSM 15123</strain>
    </source>
</reference>
<name>A0A1H8EJU0_9BURK</name>
<dbReference type="RefSeq" id="WP_091813906.1">
    <property type="nucleotide sequence ID" value="NZ_FOCW01000001.1"/>
</dbReference>
<dbReference type="SUPFAM" id="SSF54631">
    <property type="entry name" value="CBS-domain pair"/>
    <property type="match status" value="1"/>
</dbReference>
<evidence type="ECO:0000256" key="1">
    <source>
        <dbReference type="ARBA" id="ARBA00023122"/>
    </source>
</evidence>
<dbReference type="InterPro" id="IPR005105">
    <property type="entry name" value="GlnD_Uridyltrans_N"/>
</dbReference>
<dbReference type="InterPro" id="IPR051257">
    <property type="entry name" value="Diverse_CBS-Domain"/>
</dbReference>
<evidence type="ECO:0000259" key="3">
    <source>
        <dbReference type="PROSITE" id="PS50042"/>
    </source>
</evidence>